<sequence length="42" mass="4923">MKNPYYFIALGTMPLKSKKIQVLLYFQPDNYLAYLLAGRLLL</sequence>
<organism evidence="1 2">
    <name type="scientific">Pseudoalteromonas piscicida</name>
    <dbReference type="NCBI Taxonomy" id="43662"/>
    <lineage>
        <taxon>Bacteria</taxon>
        <taxon>Pseudomonadati</taxon>
        <taxon>Pseudomonadota</taxon>
        <taxon>Gammaproteobacteria</taxon>
        <taxon>Alteromonadales</taxon>
        <taxon>Pseudoalteromonadaceae</taxon>
        <taxon>Pseudoalteromonas</taxon>
    </lineage>
</organism>
<accession>A0ABM6NK56</accession>
<dbReference type="EMBL" id="CP011924">
    <property type="protein sequence ID" value="ATD09217.1"/>
    <property type="molecule type" value="Genomic_DNA"/>
</dbReference>
<evidence type="ECO:0000313" key="2">
    <source>
        <dbReference type="Proteomes" id="UP000016521"/>
    </source>
</evidence>
<gene>
    <name evidence="1" type="ORF">PPIS_a4618</name>
</gene>
<protein>
    <submittedName>
        <fullName evidence="1">Uncharacterized protein</fullName>
    </submittedName>
</protein>
<dbReference type="Proteomes" id="UP000016521">
    <property type="component" value="Chromosome I"/>
</dbReference>
<keyword evidence="2" id="KW-1185">Reference proteome</keyword>
<proteinExistence type="predicted"/>
<name>A0ABM6NK56_PSEO7</name>
<evidence type="ECO:0000313" key="1">
    <source>
        <dbReference type="EMBL" id="ATD09217.1"/>
    </source>
</evidence>
<reference evidence="1 2" key="1">
    <citation type="submission" date="2015-06" db="EMBL/GenBank/DDBJ databases">
        <authorList>
            <person name="Xie B.-B."/>
            <person name="Rong J.-C."/>
            <person name="Qin Q.-L."/>
            <person name="Zhang Y.-Z."/>
        </authorList>
    </citation>
    <scope>NUCLEOTIDE SEQUENCE [LARGE SCALE GENOMIC DNA]</scope>
    <source>
        <strain evidence="1 2">JCM 20779</strain>
    </source>
</reference>